<dbReference type="HOGENOM" id="CLU_142376_0_0_1"/>
<evidence type="ECO:0000313" key="2">
    <source>
        <dbReference type="Proteomes" id="UP000015241"/>
    </source>
</evidence>
<dbReference type="InParanoid" id="S8FCV9"/>
<organism evidence="1 2">
    <name type="scientific">Fomitopsis schrenkii</name>
    <name type="common">Brown rot fungus</name>
    <dbReference type="NCBI Taxonomy" id="2126942"/>
    <lineage>
        <taxon>Eukaryota</taxon>
        <taxon>Fungi</taxon>
        <taxon>Dikarya</taxon>
        <taxon>Basidiomycota</taxon>
        <taxon>Agaricomycotina</taxon>
        <taxon>Agaricomycetes</taxon>
        <taxon>Polyporales</taxon>
        <taxon>Fomitopsis</taxon>
    </lineage>
</organism>
<dbReference type="Proteomes" id="UP000015241">
    <property type="component" value="Unassembled WGS sequence"/>
</dbReference>
<accession>S8FCV9</accession>
<name>S8FCV9_FOMSC</name>
<dbReference type="AlphaFoldDB" id="S8FCV9"/>
<gene>
    <name evidence="1" type="ORF">FOMPIDRAFT_1030911</name>
</gene>
<evidence type="ECO:0000313" key="1">
    <source>
        <dbReference type="EMBL" id="EPS99395.1"/>
    </source>
</evidence>
<sequence>MTAFDAILFPADGRLPHLVSLMTSPIDAFMQTSALIPSTPALSANLQQLLRGGLVPHPEMYMNWIAEGLGPRSWHFKVIEKLEGMTMKFATPYIVFAPLVPRDGMPFPVNKLIKELQGMDFRDGNAWRGDIVVAKFRDQELTSMMNASMADFTIVKNWFTRLVSPR</sequence>
<dbReference type="OrthoDB" id="3147730at2759"/>
<keyword evidence="2" id="KW-1185">Reference proteome</keyword>
<reference evidence="1 2" key="1">
    <citation type="journal article" date="2012" name="Science">
        <title>The Paleozoic origin of enzymatic lignin decomposition reconstructed from 31 fungal genomes.</title>
        <authorList>
            <person name="Floudas D."/>
            <person name="Binder M."/>
            <person name="Riley R."/>
            <person name="Barry K."/>
            <person name="Blanchette R.A."/>
            <person name="Henrissat B."/>
            <person name="Martinez A.T."/>
            <person name="Otillar R."/>
            <person name="Spatafora J.W."/>
            <person name="Yadav J.S."/>
            <person name="Aerts A."/>
            <person name="Benoit I."/>
            <person name="Boyd A."/>
            <person name="Carlson A."/>
            <person name="Copeland A."/>
            <person name="Coutinho P.M."/>
            <person name="de Vries R.P."/>
            <person name="Ferreira P."/>
            <person name="Findley K."/>
            <person name="Foster B."/>
            <person name="Gaskell J."/>
            <person name="Glotzer D."/>
            <person name="Gorecki P."/>
            <person name="Heitman J."/>
            <person name="Hesse C."/>
            <person name="Hori C."/>
            <person name="Igarashi K."/>
            <person name="Jurgens J.A."/>
            <person name="Kallen N."/>
            <person name="Kersten P."/>
            <person name="Kohler A."/>
            <person name="Kuees U."/>
            <person name="Kumar T.K.A."/>
            <person name="Kuo A."/>
            <person name="LaButti K."/>
            <person name="Larrondo L.F."/>
            <person name="Lindquist E."/>
            <person name="Ling A."/>
            <person name="Lombard V."/>
            <person name="Lucas S."/>
            <person name="Lundell T."/>
            <person name="Martin R."/>
            <person name="McLaughlin D.J."/>
            <person name="Morgenstern I."/>
            <person name="Morin E."/>
            <person name="Murat C."/>
            <person name="Nagy L.G."/>
            <person name="Nolan M."/>
            <person name="Ohm R.A."/>
            <person name="Patyshakuliyeva A."/>
            <person name="Rokas A."/>
            <person name="Ruiz-Duenas F.J."/>
            <person name="Sabat G."/>
            <person name="Salamov A."/>
            <person name="Samejima M."/>
            <person name="Schmutz J."/>
            <person name="Slot J.C."/>
            <person name="St John F."/>
            <person name="Stenlid J."/>
            <person name="Sun H."/>
            <person name="Sun S."/>
            <person name="Syed K."/>
            <person name="Tsang A."/>
            <person name="Wiebenga A."/>
            <person name="Young D."/>
            <person name="Pisabarro A."/>
            <person name="Eastwood D.C."/>
            <person name="Martin F."/>
            <person name="Cullen D."/>
            <person name="Grigoriev I.V."/>
            <person name="Hibbett D.S."/>
        </authorList>
    </citation>
    <scope>NUCLEOTIDE SEQUENCE</scope>
    <source>
        <strain evidence="2">FP-58527</strain>
    </source>
</reference>
<proteinExistence type="predicted"/>
<protein>
    <submittedName>
        <fullName evidence="1">Uncharacterized protein</fullName>
    </submittedName>
</protein>
<dbReference type="EMBL" id="KE504157">
    <property type="protein sequence ID" value="EPS99395.1"/>
    <property type="molecule type" value="Genomic_DNA"/>
</dbReference>
<dbReference type="eggNOG" id="ENOG502SNNM">
    <property type="taxonomic scope" value="Eukaryota"/>
</dbReference>